<dbReference type="Gene3D" id="1.25.40.10">
    <property type="entry name" value="Tetratricopeptide repeat domain"/>
    <property type="match status" value="1"/>
</dbReference>
<feature type="region of interest" description="Disordered" evidence="1">
    <location>
        <begin position="203"/>
        <end position="224"/>
    </location>
</feature>
<evidence type="ECO:0000313" key="4">
    <source>
        <dbReference type="Proteomes" id="UP001583280"/>
    </source>
</evidence>
<gene>
    <name evidence="3" type="primary">SWA2</name>
    <name evidence="3" type="ORF">Cpir12675_004094</name>
</gene>
<evidence type="ECO:0000313" key="3">
    <source>
        <dbReference type="EMBL" id="KAL1893441.1"/>
    </source>
</evidence>
<feature type="region of interest" description="Disordered" evidence="1">
    <location>
        <begin position="808"/>
        <end position="854"/>
    </location>
</feature>
<dbReference type="InterPro" id="IPR015940">
    <property type="entry name" value="UBA"/>
</dbReference>
<feature type="region of interest" description="Disordered" evidence="1">
    <location>
        <begin position="454"/>
        <end position="667"/>
    </location>
</feature>
<feature type="compositionally biased region" description="Polar residues" evidence="1">
    <location>
        <begin position="214"/>
        <end position="224"/>
    </location>
</feature>
<organism evidence="3 4">
    <name type="scientific">Ceratocystis pirilliformis</name>
    <dbReference type="NCBI Taxonomy" id="259994"/>
    <lineage>
        <taxon>Eukaryota</taxon>
        <taxon>Fungi</taxon>
        <taxon>Dikarya</taxon>
        <taxon>Ascomycota</taxon>
        <taxon>Pezizomycotina</taxon>
        <taxon>Sordariomycetes</taxon>
        <taxon>Hypocreomycetidae</taxon>
        <taxon>Microascales</taxon>
        <taxon>Ceratocystidaceae</taxon>
        <taxon>Ceratocystis</taxon>
    </lineage>
</organism>
<dbReference type="PANTHER" id="PTHR23172:SF19">
    <property type="entry name" value="J DOMAIN-CONTAINING PROTEIN"/>
    <property type="match status" value="1"/>
</dbReference>
<dbReference type="InterPro" id="IPR011990">
    <property type="entry name" value="TPR-like_helical_dom_sf"/>
</dbReference>
<feature type="compositionally biased region" description="Basic and acidic residues" evidence="1">
    <location>
        <begin position="378"/>
        <end position="389"/>
    </location>
</feature>
<reference evidence="3 4" key="1">
    <citation type="journal article" date="2024" name="IMA Fungus">
        <title>IMA Genome - F19 : A genome assembly and annotation guide to empower mycologists, including annotated draft genome sequences of Ceratocystis pirilliformis, Diaporthe australafricana, Fusarium ophioides, Paecilomyces lecythidis, and Sporothrix stenoceras.</title>
        <authorList>
            <person name="Aylward J."/>
            <person name="Wilson A.M."/>
            <person name="Visagie C.M."/>
            <person name="Spraker J."/>
            <person name="Barnes I."/>
            <person name="Buitendag C."/>
            <person name="Ceriani C."/>
            <person name="Del Mar Angel L."/>
            <person name="du Plessis D."/>
            <person name="Fuchs T."/>
            <person name="Gasser K."/>
            <person name="Kramer D."/>
            <person name="Li W."/>
            <person name="Munsamy K."/>
            <person name="Piso A."/>
            <person name="Price J.L."/>
            <person name="Sonnekus B."/>
            <person name="Thomas C."/>
            <person name="van der Nest A."/>
            <person name="van Dijk A."/>
            <person name="van Heerden A."/>
            <person name="van Vuuren N."/>
            <person name="Yilmaz N."/>
            <person name="Duong T.A."/>
            <person name="van der Merwe N.A."/>
            <person name="Wingfield M.J."/>
            <person name="Wingfield B.D."/>
        </authorList>
    </citation>
    <scope>NUCLEOTIDE SEQUENCE [LARGE SCALE GENOMIC DNA]</scope>
    <source>
        <strain evidence="3 4">CMW 12675</strain>
    </source>
</reference>
<feature type="compositionally biased region" description="Polar residues" evidence="1">
    <location>
        <begin position="7"/>
        <end position="18"/>
    </location>
</feature>
<dbReference type="PROSITE" id="PS50030">
    <property type="entry name" value="UBA"/>
    <property type="match status" value="1"/>
</dbReference>
<sequence length="958" mass="102552">MDDLSGLTWSSTSKQGQKPSSNLNSINLPNNASSYNSFRATPSPFSSGRQTPLSQTSAVPTSKSANITASAPATTGQDSFSNLMSFAKGPTSSSTANLSLRERQELLEAEKRRKEAEKRKLAESQFNFDQLAARGTPPNASSAFPKPSYNSGASGASTPSFGMPVVPPPFSASLSTSTQPSKASFNDDDDLFAAFNAETKVDNASHYPPPAKTPVSQSTSLDLSNPTNWAATTTSIGAPINKTDDDPFGLSSFKTASSSAAPAVPATSTDDVDFLGDLARPVEQVRREQEEKRLAEEVARAKERKPALKSRHRPAAPVDESDSSSEQEQGSRKTGNPAFDKAIDQLMAYGFDEKTAVRGLTESGAGTNVQAAANWLLDEAHRKAKEKAQGKSGQSQSHSQSQDQQPSRRPPKQESKNGEGSAAWMNNPAGGEDLSKTVAAVSGQIFKTANSFWKTSQKKVQKAMAEFNQELPPGGDPSHPKWMREAQVHSERAPSATTTDEAMMLESDGRLGGKGGSSSRSSASASRERPSASPSGVPKWQQHAPKPTNSDPRARLGKLAKDDDDLSSYVSPNRRKGRTQQPSAEPPKPSLLSTEGDLLGGSSSAAPRPQQRQTLPQRPAPQKSASPQPQEPTGQRSTPKPAARPTPKARQIPAVSPAALQSSTQHRLQGTAHFKRGDYASAHEAYSISLSSLPSTHPLSIVLLTNRALTSLKNGEPKNAIKDADDALQLIGPSCGQDEIVMVHTETGNEEKRNMKELFGKALSRKAEALEQMERWSDAGSVWQQCVEAGVGGPTAIAGRQRCQKAIAPKPAPRPSTTVVKPKPRPAAAKSPANGNSEAVERLRKANEAAAQEDDEKFALAEKVDIRIAAWRDGKRDNIRALIGSLDKVLWENSGWKKVGLHELVLANKVKVSYMKAIAKTHPDKIPQDASTEVRLIAGTVFATLNESWDKFKAENGL</sequence>
<feature type="compositionally biased region" description="Basic and acidic residues" evidence="1">
    <location>
        <begin position="478"/>
        <end position="492"/>
    </location>
</feature>
<comment type="caution">
    <text evidence="3">The sequence shown here is derived from an EMBL/GenBank/DDBJ whole genome shotgun (WGS) entry which is preliminary data.</text>
</comment>
<dbReference type="Gene3D" id="1.10.287.110">
    <property type="entry name" value="DnaJ domain"/>
    <property type="match status" value="1"/>
</dbReference>
<dbReference type="PANTHER" id="PTHR23172">
    <property type="entry name" value="AUXILIN/CYCLIN G-ASSOCIATED KINASE-RELATED"/>
    <property type="match status" value="1"/>
</dbReference>
<dbReference type="SUPFAM" id="SSF48452">
    <property type="entry name" value="TPR-like"/>
    <property type="match status" value="1"/>
</dbReference>
<evidence type="ECO:0000259" key="2">
    <source>
        <dbReference type="PROSITE" id="PS50030"/>
    </source>
</evidence>
<feature type="compositionally biased region" description="Polar residues" evidence="1">
    <location>
        <begin position="138"/>
        <end position="155"/>
    </location>
</feature>
<feature type="region of interest" description="Disordered" evidence="1">
    <location>
        <begin position="285"/>
        <end position="339"/>
    </location>
</feature>
<feature type="compositionally biased region" description="Low complexity" evidence="1">
    <location>
        <begin position="390"/>
        <end position="407"/>
    </location>
</feature>
<dbReference type="EMBL" id="JAWDJO010000109">
    <property type="protein sequence ID" value="KAL1893441.1"/>
    <property type="molecule type" value="Genomic_DNA"/>
</dbReference>
<feature type="region of interest" description="Disordered" evidence="1">
    <location>
        <begin position="377"/>
        <end position="435"/>
    </location>
</feature>
<evidence type="ECO:0000256" key="1">
    <source>
        <dbReference type="SAM" id="MobiDB-lite"/>
    </source>
</evidence>
<dbReference type="SUPFAM" id="SSF46934">
    <property type="entry name" value="UBA-like"/>
    <property type="match status" value="1"/>
</dbReference>
<protein>
    <submittedName>
        <fullName evidence="3">Auxilin-like clathrin-binding protein required for normal clathrin function</fullName>
    </submittedName>
</protein>
<feature type="compositionally biased region" description="Low complexity" evidence="1">
    <location>
        <begin position="517"/>
        <end position="536"/>
    </location>
</feature>
<feature type="compositionally biased region" description="Basic and acidic residues" evidence="1">
    <location>
        <begin position="285"/>
        <end position="306"/>
    </location>
</feature>
<accession>A0ABR3YZU6</accession>
<proteinExistence type="predicted"/>
<dbReference type="Proteomes" id="UP001583280">
    <property type="component" value="Unassembled WGS sequence"/>
</dbReference>
<dbReference type="InterPro" id="IPR009060">
    <property type="entry name" value="UBA-like_sf"/>
</dbReference>
<feature type="compositionally biased region" description="Polar residues" evidence="1">
    <location>
        <begin position="35"/>
        <end position="98"/>
    </location>
</feature>
<feature type="compositionally biased region" description="Low complexity" evidence="1">
    <location>
        <begin position="19"/>
        <end position="34"/>
    </location>
</feature>
<dbReference type="InterPro" id="IPR036869">
    <property type="entry name" value="J_dom_sf"/>
</dbReference>
<dbReference type="Gene3D" id="1.10.8.10">
    <property type="entry name" value="DNA helicase RuvA subunit, C-terminal domain"/>
    <property type="match status" value="1"/>
</dbReference>
<name>A0ABR3YZU6_9PEZI</name>
<dbReference type="SUPFAM" id="SSF46565">
    <property type="entry name" value="Chaperone J-domain"/>
    <property type="match status" value="1"/>
</dbReference>
<feature type="region of interest" description="Disordered" evidence="1">
    <location>
        <begin position="132"/>
        <end position="155"/>
    </location>
</feature>
<feature type="compositionally biased region" description="Low complexity" evidence="1">
    <location>
        <begin position="605"/>
        <end position="650"/>
    </location>
</feature>
<keyword evidence="4" id="KW-1185">Reference proteome</keyword>
<feature type="domain" description="UBA" evidence="2">
    <location>
        <begin position="337"/>
        <end position="379"/>
    </location>
</feature>
<feature type="region of interest" description="Disordered" evidence="1">
    <location>
        <begin position="1"/>
        <end position="101"/>
    </location>
</feature>